<evidence type="ECO:0000313" key="9">
    <source>
        <dbReference type="EMBL" id="SEI82566.1"/>
    </source>
</evidence>
<evidence type="ECO:0000256" key="3">
    <source>
        <dbReference type="ARBA" id="ARBA00022692"/>
    </source>
</evidence>
<feature type="transmembrane region" description="Helical" evidence="6">
    <location>
        <begin position="321"/>
        <end position="345"/>
    </location>
</feature>
<protein>
    <submittedName>
        <fullName evidence="9">Chain length determinant protein (Polysaccharide antigen chain regulator)</fullName>
    </submittedName>
</protein>
<dbReference type="PANTHER" id="PTHR32309:SF13">
    <property type="entry name" value="FERRIC ENTEROBACTIN TRANSPORT PROTEIN FEPE"/>
    <property type="match status" value="1"/>
</dbReference>
<keyword evidence="2" id="KW-1003">Cell membrane</keyword>
<accession>A0A1H6TTI3</accession>
<dbReference type="GO" id="GO:0005886">
    <property type="term" value="C:plasma membrane"/>
    <property type="evidence" value="ECO:0007669"/>
    <property type="project" value="UniProtKB-SubCell"/>
</dbReference>
<dbReference type="GO" id="GO:0004713">
    <property type="term" value="F:protein tyrosine kinase activity"/>
    <property type="evidence" value="ECO:0007669"/>
    <property type="project" value="TreeGrafter"/>
</dbReference>
<evidence type="ECO:0000256" key="5">
    <source>
        <dbReference type="ARBA" id="ARBA00023136"/>
    </source>
</evidence>
<evidence type="ECO:0000259" key="8">
    <source>
        <dbReference type="Pfam" id="PF13807"/>
    </source>
</evidence>
<sequence length="352" mass="39396">MEQAGNPARYDVNEIDLRELFTGLWTERLLILLVTLLVGAGAAVYAFLSSPVYEAKSSLLPPRQSDIASYNLGRKIAKLPEFKVEDVYGIFIRNLTSEAARRSFFREVYLPSLSEDERQTAQDTLWRLFNEKFSAKAPDVKNRPDFFEVRVEYKDPELAAKWSNIYVERAAELARNDMQQNVLQEIDTRVQEIDGQIEVLRTAALKQREDRVARLKEALVVADEVGMEAPQVTPGRIASDGELSSFVDGSLMYMRGAKAIRAELQVLEARQSDDPFISKLRGLQSQLVFLKGIEVKPGNVSVFTLDSAAEVPETPVKPKKVLILTLGIVIGGMLGVFVALVRYVMRKGKAAI</sequence>
<keyword evidence="3 6" id="KW-0812">Transmembrane</keyword>
<feature type="transmembrane region" description="Helical" evidence="6">
    <location>
        <begin position="29"/>
        <end position="48"/>
    </location>
</feature>
<reference evidence="10" key="1">
    <citation type="submission" date="2016-10" db="EMBL/GenBank/DDBJ databases">
        <authorList>
            <person name="Varghese N."/>
            <person name="Submissions S."/>
        </authorList>
    </citation>
    <scope>NUCLEOTIDE SEQUENCE [LARGE SCALE GENOMIC DNA]</scope>
    <source>
        <strain evidence="10">LMG 25967</strain>
    </source>
</reference>
<evidence type="ECO:0000256" key="4">
    <source>
        <dbReference type="ARBA" id="ARBA00022989"/>
    </source>
</evidence>
<dbReference type="InterPro" id="IPR032807">
    <property type="entry name" value="GNVR"/>
</dbReference>
<evidence type="ECO:0000256" key="6">
    <source>
        <dbReference type="SAM" id="Phobius"/>
    </source>
</evidence>
<keyword evidence="4 6" id="KW-1133">Transmembrane helix</keyword>
<proteinExistence type="predicted"/>
<feature type="domain" description="Tyrosine-protein kinase G-rich" evidence="8">
    <location>
        <begin position="291"/>
        <end position="343"/>
    </location>
</feature>
<evidence type="ECO:0000256" key="2">
    <source>
        <dbReference type="ARBA" id="ARBA00022475"/>
    </source>
</evidence>
<dbReference type="Pfam" id="PF13807">
    <property type="entry name" value="GNVR"/>
    <property type="match status" value="1"/>
</dbReference>
<dbReference type="InterPro" id="IPR050445">
    <property type="entry name" value="Bact_polysacc_biosynth/exp"/>
</dbReference>
<gene>
    <name evidence="9" type="ORF">SAMN05216201_102334</name>
</gene>
<evidence type="ECO:0000259" key="7">
    <source>
        <dbReference type="Pfam" id="PF02706"/>
    </source>
</evidence>
<dbReference type="STRING" id="915471.SAMN05216201_102334"/>
<keyword evidence="10" id="KW-1185">Reference proteome</keyword>
<dbReference type="AlphaFoldDB" id="A0A1H6TTI3"/>
<name>A0A1H6TTI3_9PSED</name>
<dbReference type="RefSeq" id="WP_090307195.1">
    <property type="nucleotide sequence ID" value="NZ_FNZE01000002.1"/>
</dbReference>
<evidence type="ECO:0000313" key="10">
    <source>
        <dbReference type="Proteomes" id="UP000242930"/>
    </source>
</evidence>
<dbReference type="InterPro" id="IPR003856">
    <property type="entry name" value="LPS_length_determ_N"/>
</dbReference>
<organism evidence="9 10">
    <name type="scientific">Pseudomonas linyingensis</name>
    <dbReference type="NCBI Taxonomy" id="915471"/>
    <lineage>
        <taxon>Bacteria</taxon>
        <taxon>Pseudomonadati</taxon>
        <taxon>Pseudomonadota</taxon>
        <taxon>Gammaproteobacteria</taxon>
        <taxon>Pseudomonadales</taxon>
        <taxon>Pseudomonadaceae</taxon>
        <taxon>Pseudomonas</taxon>
    </lineage>
</organism>
<dbReference type="Proteomes" id="UP000242930">
    <property type="component" value="Unassembled WGS sequence"/>
</dbReference>
<dbReference type="Pfam" id="PF02706">
    <property type="entry name" value="Wzz"/>
    <property type="match status" value="1"/>
</dbReference>
<dbReference type="SUPFAM" id="SSF160355">
    <property type="entry name" value="Bacterial polysaccharide co-polymerase-like"/>
    <property type="match status" value="1"/>
</dbReference>
<dbReference type="EMBL" id="FNZE01000002">
    <property type="protein sequence ID" value="SEI82566.1"/>
    <property type="molecule type" value="Genomic_DNA"/>
</dbReference>
<dbReference type="Gene3D" id="3.30.1890.10">
    <property type="entry name" value="FepE-like"/>
    <property type="match status" value="1"/>
</dbReference>
<comment type="subcellular location">
    <subcellularLocation>
        <location evidence="1">Cell membrane</location>
        <topology evidence="1">Multi-pass membrane protein</topology>
    </subcellularLocation>
</comment>
<dbReference type="PANTHER" id="PTHR32309">
    <property type="entry name" value="TYROSINE-PROTEIN KINASE"/>
    <property type="match status" value="1"/>
</dbReference>
<feature type="domain" description="Polysaccharide chain length determinant N-terminal" evidence="7">
    <location>
        <begin position="13"/>
        <end position="106"/>
    </location>
</feature>
<keyword evidence="5 6" id="KW-0472">Membrane</keyword>
<dbReference type="OrthoDB" id="8113255at2"/>
<evidence type="ECO:0000256" key="1">
    <source>
        <dbReference type="ARBA" id="ARBA00004651"/>
    </source>
</evidence>